<proteinExistence type="predicted"/>
<dbReference type="EMBL" id="CP136508">
    <property type="protein sequence ID" value="WUR11018.1"/>
    <property type="molecule type" value="Genomic_DNA"/>
</dbReference>
<evidence type="ECO:0000313" key="2">
    <source>
        <dbReference type="Proteomes" id="UP000321323"/>
    </source>
</evidence>
<organism evidence="1 2">
    <name type="scientific">[Empedobacter] haloabium</name>
    <dbReference type="NCBI Taxonomy" id="592317"/>
    <lineage>
        <taxon>Bacteria</taxon>
        <taxon>Pseudomonadati</taxon>
        <taxon>Pseudomonadota</taxon>
        <taxon>Betaproteobacteria</taxon>
        <taxon>Burkholderiales</taxon>
        <taxon>Oxalobacteraceae</taxon>
        <taxon>Telluria group</taxon>
        <taxon>Telluria group incertae sedis</taxon>
    </lineage>
</organism>
<gene>
    <name evidence="1" type="ORF">E7V67_014950</name>
</gene>
<sequence>MEQFVPDMHDPISLENIVRSTLDFIGIAVELAMGRHGKKKPTSLRLFENIGQIFTPQVVEKTDHHCTRRHFEKATGPLWAADYDAIRLLLRMSRTRLLLGP</sequence>
<dbReference type="Proteomes" id="UP000321323">
    <property type="component" value="Chromosome"/>
</dbReference>
<protein>
    <submittedName>
        <fullName evidence="1">Uncharacterized protein</fullName>
    </submittedName>
</protein>
<accession>A0ABZ1UE00</accession>
<keyword evidence="2" id="KW-1185">Reference proteome</keyword>
<evidence type="ECO:0000313" key="1">
    <source>
        <dbReference type="EMBL" id="WUR11018.1"/>
    </source>
</evidence>
<name>A0ABZ1UE00_9BURK</name>
<reference evidence="1 2" key="1">
    <citation type="journal article" date="2019" name="Int. J. Syst. Evol. Microbiol.">
        <title>The Draft Whole-Genome Sequence of the Antibiotic Producer Empedobacter haloabium ATCC 31962 Provides Indications for Its Taxonomic Reclassification.</title>
        <authorList>
            <person name="Miess H."/>
            <person name="Arlt P."/>
            <person name="Apel A.K."/>
            <person name="Weber T."/>
            <person name="Nieselt K."/>
            <person name="Hanssen F."/>
            <person name="Czemmel S."/>
            <person name="Nahnsen S."/>
            <person name="Gross H."/>
        </authorList>
    </citation>
    <scope>NUCLEOTIDE SEQUENCE [LARGE SCALE GENOMIC DNA]</scope>
    <source>
        <strain evidence="1 2">ATCC 31962</strain>
    </source>
</reference>